<gene>
    <name evidence="12" type="ORF">FA13DRAFT_1789552</name>
</gene>
<dbReference type="GO" id="GO:0005635">
    <property type="term" value="C:nuclear envelope"/>
    <property type="evidence" value="ECO:0007669"/>
    <property type="project" value="UniProtKB-SubCell"/>
</dbReference>
<dbReference type="EMBL" id="QPFP01000011">
    <property type="protein sequence ID" value="TEB33703.1"/>
    <property type="molecule type" value="Genomic_DNA"/>
</dbReference>
<evidence type="ECO:0000256" key="2">
    <source>
        <dbReference type="ARBA" id="ARBA00004496"/>
    </source>
</evidence>
<dbReference type="InterPro" id="IPR001494">
    <property type="entry name" value="Importin-beta_N"/>
</dbReference>
<evidence type="ECO:0000256" key="8">
    <source>
        <dbReference type="ARBA" id="ARBA00023242"/>
    </source>
</evidence>
<dbReference type="InterPro" id="IPR000225">
    <property type="entry name" value="Armadillo"/>
</dbReference>
<evidence type="ECO:0000256" key="9">
    <source>
        <dbReference type="ARBA" id="ARBA00079884"/>
    </source>
</evidence>
<dbReference type="InterPro" id="IPR016024">
    <property type="entry name" value="ARM-type_fold"/>
</dbReference>
<dbReference type="InterPro" id="IPR011989">
    <property type="entry name" value="ARM-like"/>
</dbReference>
<comment type="caution">
    <text evidence="12">The sequence shown here is derived from an EMBL/GenBank/DDBJ whole genome shotgun (WGS) entry which is preliminary data.</text>
</comment>
<dbReference type="FunFam" id="1.25.10.10:FF:000027">
    <property type="entry name" value="Importin subunit beta-1"/>
    <property type="match status" value="1"/>
</dbReference>
<evidence type="ECO:0000256" key="3">
    <source>
        <dbReference type="ARBA" id="ARBA00010907"/>
    </source>
</evidence>
<sequence>MDATELLANTLSPDANTRQDATQKLETASIENYPEYMLMLSSVLVNEATPLHVRNAAGLALKKRPLRPQYSTRWLALADEVKTKIKQDALMTLGSASAKAGTFASQVVAAIAAVELPEGHWNDLIEILLGFVNGPQSSTNLKVATLQTIGFICEAIKPEILSLKANEILTAVIHGARKEEPAAEVQLAAIHALFNSLEFVRENFEREGERNYIMQVVCEATQNGNDSVQVGAFECLVRIMSLYYDKMGLYMEQALFGLTVVGMKNANERVALQAVEFWSTVCEEEIELALEAQEEYGEQPETVSRDFAKIALPEIVPVLLMLLTKQEEDADEDEWNVSMAAGTCLSLLAGAVQDSIVGPVIPFIEGNIKSEDWHHREAAVMAFGSILEGPDPEVLTPLVNQALPLLIDMMADANVQVKDTTAWTLGRICDTLINTIKPDVHLHPLIQALVTGLRDTPRIVANCCWALMNLAEQTAMAYDEDSPQPTHLSQYYQHIMAALLQVTESPSNEANFRTAAYEAIVAYVNAASPDVIPVIQNTVVTILQRVEHLLQIHNQIVGVDDRNNWNELQGNLCNVVTHVTRKLGSGIQPLGDRIMTLILQLIQSAGRTSTVLEDAFLAVGALCGALDTNFAPYIPPFLPFLYTALKAHEDAQLCTVAVGLIGDISRALQEQSAQYANSFMTVLLEGLQSEVLNRNVKISILATFGDVALAIGPAFEPYLQTTMNVLHQAGSVEPNPLDYDLVDYVAQLREGILEAYTGIVTGFKKTEAAHLLVPYAPAILDLVKRALGEDERLDSLLRLSYGLIGDLADCFSQGQIKPVLLQDWLIGELRVKQRMQGETKKTLRWARDMVKIATQ</sequence>
<name>A0A4Y7THQ9_COPMI</name>
<dbReference type="Gene3D" id="1.25.10.10">
    <property type="entry name" value="Leucine-rich Repeat Variant"/>
    <property type="match status" value="1"/>
</dbReference>
<organism evidence="12 13">
    <name type="scientific">Coprinellus micaceus</name>
    <name type="common">Glistening ink-cap mushroom</name>
    <name type="synonym">Coprinus micaceus</name>
    <dbReference type="NCBI Taxonomy" id="71717"/>
    <lineage>
        <taxon>Eukaryota</taxon>
        <taxon>Fungi</taxon>
        <taxon>Dikarya</taxon>
        <taxon>Basidiomycota</taxon>
        <taxon>Agaricomycotina</taxon>
        <taxon>Agaricomycetes</taxon>
        <taxon>Agaricomycetidae</taxon>
        <taxon>Agaricales</taxon>
        <taxon>Agaricineae</taxon>
        <taxon>Psathyrellaceae</taxon>
        <taxon>Coprinellus</taxon>
    </lineage>
</organism>
<dbReference type="GO" id="GO:0031267">
    <property type="term" value="F:small GTPase binding"/>
    <property type="evidence" value="ECO:0007669"/>
    <property type="project" value="InterPro"/>
</dbReference>
<keyword evidence="4" id="KW-0813">Transport</keyword>
<reference evidence="12 13" key="1">
    <citation type="journal article" date="2019" name="Nat. Ecol. Evol.">
        <title>Megaphylogeny resolves global patterns of mushroom evolution.</title>
        <authorList>
            <person name="Varga T."/>
            <person name="Krizsan K."/>
            <person name="Foldi C."/>
            <person name="Dima B."/>
            <person name="Sanchez-Garcia M."/>
            <person name="Sanchez-Ramirez S."/>
            <person name="Szollosi G.J."/>
            <person name="Szarkandi J.G."/>
            <person name="Papp V."/>
            <person name="Albert L."/>
            <person name="Andreopoulos W."/>
            <person name="Angelini C."/>
            <person name="Antonin V."/>
            <person name="Barry K.W."/>
            <person name="Bougher N.L."/>
            <person name="Buchanan P."/>
            <person name="Buyck B."/>
            <person name="Bense V."/>
            <person name="Catcheside P."/>
            <person name="Chovatia M."/>
            <person name="Cooper J."/>
            <person name="Damon W."/>
            <person name="Desjardin D."/>
            <person name="Finy P."/>
            <person name="Geml J."/>
            <person name="Haridas S."/>
            <person name="Hughes K."/>
            <person name="Justo A."/>
            <person name="Karasinski D."/>
            <person name="Kautmanova I."/>
            <person name="Kiss B."/>
            <person name="Kocsube S."/>
            <person name="Kotiranta H."/>
            <person name="LaButti K.M."/>
            <person name="Lechner B.E."/>
            <person name="Liimatainen K."/>
            <person name="Lipzen A."/>
            <person name="Lukacs Z."/>
            <person name="Mihaltcheva S."/>
            <person name="Morgado L.N."/>
            <person name="Niskanen T."/>
            <person name="Noordeloos M.E."/>
            <person name="Ohm R.A."/>
            <person name="Ortiz-Santana B."/>
            <person name="Ovrebo C."/>
            <person name="Racz N."/>
            <person name="Riley R."/>
            <person name="Savchenko A."/>
            <person name="Shiryaev A."/>
            <person name="Soop K."/>
            <person name="Spirin V."/>
            <person name="Szebenyi C."/>
            <person name="Tomsovsky M."/>
            <person name="Tulloss R.E."/>
            <person name="Uehling J."/>
            <person name="Grigoriev I.V."/>
            <person name="Vagvolgyi C."/>
            <person name="Papp T."/>
            <person name="Martin F.M."/>
            <person name="Miettinen O."/>
            <person name="Hibbett D.S."/>
            <person name="Nagy L.G."/>
        </authorList>
    </citation>
    <scope>NUCLEOTIDE SEQUENCE [LARGE SCALE GENOMIC DNA]</scope>
    <source>
        <strain evidence="12 13">FP101781</strain>
    </source>
</reference>
<comment type="subcellular location">
    <subcellularLocation>
        <location evidence="2">Cytoplasm</location>
    </subcellularLocation>
    <subcellularLocation>
        <location evidence="1">Nucleus envelope</location>
    </subcellularLocation>
</comment>
<dbReference type="PROSITE" id="PS50166">
    <property type="entry name" value="IMPORTIN_B_NT"/>
    <property type="match status" value="1"/>
</dbReference>
<dbReference type="GO" id="GO:0006606">
    <property type="term" value="P:protein import into nucleus"/>
    <property type="evidence" value="ECO:0007669"/>
    <property type="project" value="InterPro"/>
</dbReference>
<evidence type="ECO:0000256" key="1">
    <source>
        <dbReference type="ARBA" id="ARBA00004259"/>
    </source>
</evidence>
<evidence type="ECO:0000256" key="4">
    <source>
        <dbReference type="ARBA" id="ARBA00022448"/>
    </source>
</evidence>
<proteinExistence type="inferred from homology"/>
<evidence type="ECO:0000256" key="5">
    <source>
        <dbReference type="ARBA" id="ARBA00022490"/>
    </source>
</evidence>
<dbReference type="PANTHER" id="PTHR10527">
    <property type="entry name" value="IMPORTIN BETA"/>
    <property type="match status" value="1"/>
</dbReference>
<evidence type="ECO:0000313" key="12">
    <source>
        <dbReference type="EMBL" id="TEB33703.1"/>
    </source>
</evidence>
<protein>
    <recommendedName>
        <fullName evidence="9">Importin-95</fullName>
    </recommendedName>
    <alternativeName>
        <fullName evidence="10">Karyopherin-95</fullName>
    </alternativeName>
</protein>
<dbReference type="Pfam" id="PF13513">
    <property type="entry name" value="HEAT_EZ"/>
    <property type="match status" value="1"/>
</dbReference>
<keyword evidence="8" id="KW-0539">Nucleus</keyword>
<feature type="domain" description="Importin N-terminal" evidence="11">
    <location>
        <begin position="21"/>
        <end position="95"/>
    </location>
</feature>
<dbReference type="STRING" id="71717.A0A4Y7THQ9"/>
<dbReference type="SUPFAM" id="SSF48371">
    <property type="entry name" value="ARM repeat"/>
    <property type="match status" value="1"/>
</dbReference>
<evidence type="ECO:0000313" key="13">
    <source>
        <dbReference type="Proteomes" id="UP000298030"/>
    </source>
</evidence>
<keyword evidence="5" id="KW-0963">Cytoplasm</keyword>
<dbReference type="InterPro" id="IPR058584">
    <property type="entry name" value="IMB1_TNPO1-like_TPR"/>
</dbReference>
<dbReference type="OrthoDB" id="10263328at2759"/>
<dbReference type="Pfam" id="PF25574">
    <property type="entry name" value="TPR_IMB1"/>
    <property type="match status" value="1"/>
</dbReference>
<dbReference type="Pfam" id="PF03810">
    <property type="entry name" value="IBN_N"/>
    <property type="match status" value="1"/>
</dbReference>
<dbReference type="Proteomes" id="UP000298030">
    <property type="component" value="Unassembled WGS sequence"/>
</dbReference>
<evidence type="ECO:0000256" key="6">
    <source>
        <dbReference type="ARBA" id="ARBA00022737"/>
    </source>
</evidence>
<dbReference type="SMART" id="SM00185">
    <property type="entry name" value="ARM"/>
    <property type="match status" value="2"/>
</dbReference>
<keyword evidence="13" id="KW-1185">Reference proteome</keyword>
<accession>A0A4Y7THQ9</accession>
<dbReference type="AlphaFoldDB" id="A0A4Y7THQ9"/>
<evidence type="ECO:0000256" key="7">
    <source>
        <dbReference type="ARBA" id="ARBA00022927"/>
    </source>
</evidence>
<dbReference type="InterPro" id="IPR040122">
    <property type="entry name" value="Importin_beta"/>
</dbReference>
<dbReference type="GO" id="GO:0005737">
    <property type="term" value="C:cytoplasm"/>
    <property type="evidence" value="ECO:0007669"/>
    <property type="project" value="UniProtKB-SubCell"/>
</dbReference>
<evidence type="ECO:0000256" key="10">
    <source>
        <dbReference type="ARBA" id="ARBA00083566"/>
    </source>
</evidence>
<keyword evidence="7" id="KW-0653">Protein transport</keyword>
<evidence type="ECO:0000259" key="11">
    <source>
        <dbReference type="PROSITE" id="PS50166"/>
    </source>
</evidence>
<keyword evidence="6" id="KW-0677">Repeat</keyword>
<comment type="similarity">
    <text evidence="3">Belongs to the importin beta family. Importin beta-1 subfamily.</text>
</comment>